<protein>
    <submittedName>
        <fullName evidence="1">Uncharacterized protein</fullName>
    </submittedName>
</protein>
<evidence type="ECO:0000313" key="1">
    <source>
        <dbReference type="EMBL" id="ETL97632.1"/>
    </source>
</evidence>
<gene>
    <name evidence="1" type="ORF">L917_05077</name>
</gene>
<dbReference type="VEuPathDB" id="FungiDB:PPTG_09553"/>
<reference evidence="1" key="1">
    <citation type="submission" date="2013-11" db="EMBL/GenBank/DDBJ databases">
        <title>The Genome Sequence of Phytophthora parasitica CHvinca01.</title>
        <authorList>
            <consortium name="The Broad Institute Genomics Platform"/>
            <person name="Russ C."/>
            <person name="Tyler B."/>
            <person name="Panabieres F."/>
            <person name="Shan W."/>
            <person name="Tripathy S."/>
            <person name="Grunwald N."/>
            <person name="Machado M."/>
            <person name="Johnson C.S."/>
            <person name="Arredondo F."/>
            <person name="Hong C."/>
            <person name="Coffey M."/>
            <person name="Young S.K."/>
            <person name="Zeng Q."/>
            <person name="Gargeya S."/>
            <person name="Fitzgerald M."/>
            <person name="Abouelleil A."/>
            <person name="Alvarado L."/>
            <person name="Chapman S.B."/>
            <person name="Gainer-Dewar J."/>
            <person name="Goldberg J."/>
            <person name="Griggs A."/>
            <person name="Gujja S."/>
            <person name="Hansen M."/>
            <person name="Howarth C."/>
            <person name="Imamovic A."/>
            <person name="Ireland A."/>
            <person name="Larimer J."/>
            <person name="McCowan C."/>
            <person name="Murphy C."/>
            <person name="Pearson M."/>
            <person name="Poon T.W."/>
            <person name="Priest M."/>
            <person name="Roberts A."/>
            <person name="Saif S."/>
            <person name="Shea T."/>
            <person name="Sykes S."/>
            <person name="Wortman J."/>
            <person name="Nusbaum C."/>
            <person name="Birren B."/>
        </authorList>
    </citation>
    <scope>NUCLEOTIDE SEQUENCE [LARGE SCALE GENOMIC DNA]</scope>
    <source>
        <strain evidence="1">CHvinca01</strain>
    </source>
</reference>
<proteinExistence type="predicted"/>
<sequence length="132" mass="14869">MTMRMRSPFSTIRMAARDACWWLSPWKKLDQEWQAACARGQQQLAKVADSVQRQHTSLESTGGRWLTANTSNIVRPHGCGIWHIGAASDFKMKWMAWCVLLRVVVISQACRADLAINDAGRHLCADASLTIR</sequence>
<dbReference type="EMBL" id="KI678687">
    <property type="protein sequence ID" value="ETL97632.1"/>
    <property type="molecule type" value="Genomic_DNA"/>
</dbReference>
<accession>W2LJM5</accession>
<name>W2LJM5_PHYNI</name>
<dbReference type="OrthoDB" id="17066at2759"/>
<dbReference type="AlphaFoldDB" id="W2LJM5"/>
<organism evidence="1">
    <name type="scientific">Phytophthora nicotianae</name>
    <name type="common">Potato buckeye rot agent</name>
    <name type="synonym">Phytophthora parasitica</name>
    <dbReference type="NCBI Taxonomy" id="4792"/>
    <lineage>
        <taxon>Eukaryota</taxon>
        <taxon>Sar</taxon>
        <taxon>Stramenopiles</taxon>
        <taxon>Oomycota</taxon>
        <taxon>Peronosporomycetes</taxon>
        <taxon>Peronosporales</taxon>
        <taxon>Peronosporaceae</taxon>
        <taxon>Phytophthora</taxon>
    </lineage>
</organism>
<dbReference type="Proteomes" id="UP000054423">
    <property type="component" value="Unassembled WGS sequence"/>
</dbReference>